<organism evidence="3 4">
    <name type="scientific">Deferribacter autotrophicus</name>
    <dbReference type="NCBI Taxonomy" id="500465"/>
    <lineage>
        <taxon>Bacteria</taxon>
        <taxon>Pseudomonadati</taxon>
        <taxon>Deferribacterota</taxon>
        <taxon>Deferribacteres</taxon>
        <taxon>Deferribacterales</taxon>
        <taxon>Deferribacteraceae</taxon>
        <taxon>Deferribacter</taxon>
    </lineage>
</organism>
<accession>A0A5A8F740</accession>
<comment type="caution">
    <text evidence="3">The sequence shown here is derived from an EMBL/GenBank/DDBJ whole genome shotgun (WGS) entry which is preliminary data.</text>
</comment>
<dbReference type="InterPro" id="IPR015421">
    <property type="entry name" value="PyrdxlP-dep_Trfase_major"/>
</dbReference>
<dbReference type="InterPro" id="IPR015424">
    <property type="entry name" value="PyrdxlP-dep_Trfase"/>
</dbReference>
<dbReference type="EC" id="2.6.1.-" evidence="1"/>
<name>A0A5A8F740_9BACT</name>
<dbReference type="Gene3D" id="3.40.640.10">
    <property type="entry name" value="Type I PLP-dependent aspartate aminotransferase-like (Major domain)"/>
    <property type="match status" value="1"/>
</dbReference>
<dbReference type="GO" id="GO:0030170">
    <property type="term" value="F:pyridoxal phosphate binding"/>
    <property type="evidence" value="ECO:0007669"/>
    <property type="project" value="InterPro"/>
</dbReference>
<sequence>MLDFSHGGNVYLFAEKLGCKPEDLIDLSSNISPFIDKFILKETQNYFKFFQFLPSSHGYLLKKEVARQYDISSDQVVLGVGTSELIKNICFLYKNRKCLIFPPTYIDYEKYATIYSLDINFYYLKEEDEFELHWEKIDFSKYELVFICNPNNPTGKVIRKDELIKVVSLYPDTLFVVDESYLPFLINEDEMTLLGTEYNNLLVLRSFSKIYGMAGIRVGFAYSKNAGLIKNIERYNLEWGISSISEQIGMKLLSIDTKKIAKQIDEIKRKFFERLMQLDGIKVYPSDTNFLLIKLLEKDSDYVINELLKEKILVRNCKNIRGLDDTFIRISVKEEEKMDYFIKVFERVLNG</sequence>
<comment type="cofactor">
    <cofactor evidence="1">
        <name>pyridoxal 5'-phosphate</name>
        <dbReference type="ChEBI" id="CHEBI:597326"/>
    </cofactor>
</comment>
<dbReference type="PROSITE" id="PS00105">
    <property type="entry name" value="AA_TRANSFER_CLASS_1"/>
    <property type="match status" value="1"/>
</dbReference>
<evidence type="ECO:0000256" key="1">
    <source>
        <dbReference type="RuleBase" id="RU000481"/>
    </source>
</evidence>
<evidence type="ECO:0000313" key="3">
    <source>
        <dbReference type="EMBL" id="KAA0257845.1"/>
    </source>
</evidence>
<dbReference type="OrthoDB" id="9813612at2"/>
<dbReference type="RefSeq" id="WP_149266818.1">
    <property type="nucleotide sequence ID" value="NZ_VFJB01000006.1"/>
</dbReference>
<reference evidence="3 4" key="1">
    <citation type="submission" date="2019-06" db="EMBL/GenBank/DDBJ databases">
        <title>Genomic insights into carbon and energy metabolism of Deferribacter autotrophicus revealed new metabolic traits in the phylum Deferribacteres.</title>
        <authorList>
            <person name="Slobodkin A.I."/>
            <person name="Slobodkina G.B."/>
            <person name="Allioux M."/>
            <person name="Alain K."/>
            <person name="Jebbar M."/>
            <person name="Shadrin V."/>
            <person name="Kublanov I.V."/>
            <person name="Toshchakov S.V."/>
            <person name="Bonch-Osmolovskaya E.A."/>
        </authorList>
    </citation>
    <scope>NUCLEOTIDE SEQUENCE [LARGE SCALE GENOMIC DNA]</scope>
    <source>
        <strain evidence="3 4">SL50</strain>
    </source>
</reference>
<dbReference type="InterPro" id="IPR015422">
    <property type="entry name" value="PyrdxlP-dep_Trfase_small"/>
</dbReference>
<feature type="domain" description="Aminotransferase class I/classII large" evidence="2">
    <location>
        <begin position="23"/>
        <end position="344"/>
    </location>
</feature>
<proteinExistence type="inferred from homology"/>
<dbReference type="Gene3D" id="3.90.1150.10">
    <property type="entry name" value="Aspartate Aminotransferase, domain 1"/>
    <property type="match status" value="1"/>
</dbReference>
<dbReference type="InterPro" id="IPR004839">
    <property type="entry name" value="Aminotransferase_I/II_large"/>
</dbReference>
<dbReference type="SUPFAM" id="SSF53383">
    <property type="entry name" value="PLP-dependent transferases"/>
    <property type="match status" value="1"/>
</dbReference>
<dbReference type="EMBL" id="VFJB01000006">
    <property type="protein sequence ID" value="KAA0257845.1"/>
    <property type="molecule type" value="Genomic_DNA"/>
</dbReference>
<protein>
    <recommendedName>
        <fullName evidence="1">Aminotransferase</fullName>
        <ecNumber evidence="1">2.6.1.-</ecNumber>
    </recommendedName>
</protein>
<dbReference type="InterPro" id="IPR004838">
    <property type="entry name" value="NHTrfase_class1_PyrdxlP-BS"/>
</dbReference>
<gene>
    <name evidence="3" type="ORF">FHQ18_08865</name>
</gene>
<dbReference type="GO" id="GO:0008483">
    <property type="term" value="F:transaminase activity"/>
    <property type="evidence" value="ECO:0007669"/>
    <property type="project" value="UniProtKB-KW"/>
</dbReference>
<dbReference type="Pfam" id="PF00155">
    <property type="entry name" value="Aminotran_1_2"/>
    <property type="match status" value="1"/>
</dbReference>
<evidence type="ECO:0000313" key="4">
    <source>
        <dbReference type="Proteomes" id="UP000322876"/>
    </source>
</evidence>
<evidence type="ECO:0000259" key="2">
    <source>
        <dbReference type="Pfam" id="PF00155"/>
    </source>
</evidence>
<dbReference type="AlphaFoldDB" id="A0A5A8F740"/>
<keyword evidence="4" id="KW-1185">Reference proteome</keyword>
<keyword evidence="1 3" id="KW-0032">Aminotransferase</keyword>
<dbReference type="Proteomes" id="UP000322876">
    <property type="component" value="Unassembled WGS sequence"/>
</dbReference>
<dbReference type="PANTHER" id="PTHR42885">
    <property type="entry name" value="HISTIDINOL-PHOSPHATE AMINOTRANSFERASE-RELATED"/>
    <property type="match status" value="1"/>
</dbReference>
<comment type="similarity">
    <text evidence="1">Belongs to the class-I pyridoxal-phosphate-dependent aminotransferase family.</text>
</comment>
<keyword evidence="1 3" id="KW-0808">Transferase</keyword>
<dbReference type="CDD" id="cd00609">
    <property type="entry name" value="AAT_like"/>
    <property type="match status" value="1"/>
</dbReference>